<dbReference type="GO" id="GO:0005975">
    <property type="term" value="P:carbohydrate metabolic process"/>
    <property type="evidence" value="ECO:0007669"/>
    <property type="project" value="UniProtKB-ARBA"/>
</dbReference>
<sequence length="1330" mass="139066">MSEPARARRSPLHLSALAASAAVALGLSALTVPAAHAAETTHTIAQVQGTGATTPLNGSTVTVEGIVTADYRAQTASGYRGVFIQAEGSGAGAVDPAFGSQGLFVFLGNANPQLAIGDKIRVTGVAGEYFNQTQVSATAADAVEVLQAGAGVPAPTVLPNVTQGNAREAYEGMLVTPESAVLSSSHQLYNFGTLWLNVGEQAVKSTETTDAGPEANAIAVANRANRLLVDDGYSIQVSNNAHPGGQPYFEKDEVVRGGDRFVSPAGGMVLSWGFDDWRLQPQVPLSDSSAPETALYEPTFETENARPETAPEVGGDVQVGAFNVYNYFTTFEEPARGARSAEQFAIQKSKIVTAINGLGADIVALQEIENSVKLGKPVDSALADLVAGLNEAAGAGTWDYVRTPTALQDAATTDYITNAIIFKPSVATPVGESFTDIDETVWDIAREPVAQTFDAAGKVVTVVSNHLKSKSGDGPEPADGQGQFNAERVEQATRLAGLVQGIIDDPAKSDDVILLGDFNSYAQEDPIQVLTGAGMVDLVPTRAPGQYTYTFDGELGSLDHALVTGSLAENVTGVGVWGINSAEWSDRGYSYPATEAGTPFRSSDHDPINVGISATEAPVDIDVLSINDFHGRLVEASPAAGAAVLGGVVDQYRADNPNTLFVSAGDSIGASTFDSFVQQDQPTIDVLNEIGLDVSTFGNHEFDRGRADVDERVIPASDFPYISANIYEKGTTEPAYDPYFISEVDGVSVGFIGAITEDMYGLVSPTGIATLDFGDIPTAVNRVADQLQDGDDANGEADVLVLLVHEGAAGPDISQATNDSAFGQIVNGVVGNVDAIVSAHTHQVYDHEVPVPGTDRVMPVIQSGQYGESFGHLSLSVDPTTGELLEISAEVKPLFRAAAPDPEVAAIVANAVAVANELGKRPLGEITGDLKRGVFSNGTTENRGAESTIGNFIADVQLWATQDLGTELAIMNPGGIRADLTYASSGPGDPDGTVTYREAANVQPFANTLVTLTLKGHQLEQVLEEQWQPAGLARPFLKLGLSDGFRYAYDPTAPAGSRITAMYLDDKLVTADQSIRIVTNSFLAGGGDQFFTLAQGTQRADSGRVDLQAISDYFAAESPASPDLAQRSYGVTLSAPDADGYSAGDQVTLDLSSLAFSNGAPTTGTAVVSLGETELASAPLQFAITDFYDEQGSAQVTITIPEGVSGAQALTVSVPETGSSIDVPIEITETEEPVVLSTRTYASLSHTFASPKTAVKLSARVTAAGDAVPTGDVKVYDGTKVIATGTLDDEGRVSLTLPKFTKGIHLVTVRYQGDDGFERSLSVPDVLVVW</sequence>
<evidence type="ECO:0000313" key="8">
    <source>
        <dbReference type="Proteomes" id="UP000228758"/>
    </source>
</evidence>
<feature type="domain" description="Bacterial Ig-like" evidence="6">
    <location>
        <begin position="1248"/>
        <end position="1323"/>
    </location>
</feature>
<feature type="domain" description="Endonuclease/exonuclease/phosphatase" evidence="5">
    <location>
        <begin position="322"/>
        <end position="605"/>
    </location>
</feature>
<dbReference type="Proteomes" id="UP000228758">
    <property type="component" value="Unassembled WGS sequence"/>
</dbReference>
<dbReference type="PROSITE" id="PS51318">
    <property type="entry name" value="TAT"/>
    <property type="match status" value="1"/>
</dbReference>
<dbReference type="Gene3D" id="3.60.10.10">
    <property type="entry name" value="Endonuclease/exonuclease/phosphatase"/>
    <property type="match status" value="1"/>
</dbReference>
<proteinExistence type="predicted"/>
<dbReference type="PRINTS" id="PR01607">
    <property type="entry name" value="APYRASEFAMLY"/>
</dbReference>
<name>A0A2M9CNG1_9MICO</name>
<dbReference type="GO" id="GO:0008768">
    <property type="term" value="F:UDP-sugar diphosphatase activity"/>
    <property type="evidence" value="ECO:0007669"/>
    <property type="project" value="TreeGrafter"/>
</dbReference>
<dbReference type="InterPro" id="IPR047971">
    <property type="entry name" value="ExeM-like"/>
</dbReference>
<dbReference type="CDD" id="cd10283">
    <property type="entry name" value="MnuA_DNase1-like"/>
    <property type="match status" value="1"/>
</dbReference>
<dbReference type="InterPro" id="IPR036691">
    <property type="entry name" value="Endo/exonu/phosph_ase_sf"/>
</dbReference>
<evidence type="ECO:0000259" key="6">
    <source>
        <dbReference type="Pfam" id="PF16640"/>
    </source>
</evidence>
<feature type="chain" id="PRO_5014883399" evidence="2">
    <location>
        <begin position="38"/>
        <end position="1330"/>
    </location>
</feature>
<dbReference type="Gene3D" id="3.90.780.10">
    <property type="entry name" value="5'-Nucleotidase, C-terminal domain"/>
    <property type="match status" value="1"/>
</dbReference>
<evidence type="ECO:0000259" key="5">
    <source>
        <dbReference type="Pfam" id="PF03372"/>
    </source>
</evidence>
<evidence type="ECO:0000256" key="2">
    <source>
        <dbReference type="SAM" id="SignalP"/>
    </source>
</evidence>
<dbReference type="InterPro" id="IPR029052">
    <property type="entry name" value="Metallo-depent_PP-like"/>
</dbReference>
<dbReference type="InterPro" id="IPR004843">
    <property type="entry name" value="Calcineurin-like_PHP"/>
</dbReference>
<dbReference type="InterPro" id="IPR032109">
    <property type="entry name" value="Big_3_5"/>
</dbReference>
<evidence type="ECO:0000259" key="3">
    <source>
        <dbReference type="Pfam" id="PF00149"/>
    </source>
</evidence>
<dbReference type="SUPFAM" id="SSF56300">
    <property type="entry name" value="Metallo-dependent phosphatases"/>
    <property type="match status" value="1"/>
</dbReference>
<dbReference type="InterPro" id="IPR006311">
    <property type="entry name" value="TAT_signal"/>
</dbReference>
<dbReference type="Pfam" id="PF03372">
    <property type="entry name" value="Exo_endo_phos"/>
    <property type="match status" value="1"/>
</dbReference>
<feature type="domain" description="Calcineurin-like phosphoesterase" evidence="3">
    <location>
        <begin position="623"/>
        <end position="843"/>
    </location>
</feature>
<dbReference type="GO" id="GO:0009166">
    <property type="term" value="P:nucleotide catabolic process"/>
    <property type="evidence" value="ECO:0007669"/>
    <property type="project" value="InterPro"/>
</dbReference>
<keyword evidence="1 2" id="KW-0732">Signal</keyword>
<protein>
    <submittedName>
        <fullName evidence="7">5'-nucleotidase</fullName>
    </submittedName>
</protein>
<dbReference type="PANTHER" id="PTHR11575">
    <property type="entry name" value="5'-NUCLEOTIDASE-RELATED"/>
    <property type="match status" value="1"/>
</dbReference>
<keyword evidence="8" id="KW-1185">Reference proteome</keyword>
<dbReference type="CDD" id="cd04486">
    <property type="entry name" value="YhcR_OBF_like"/>
    <property type="match status" value="1"/>
</dbReference>
<dbReference type="SUPFAM" id="SSF55816">
    <property type="entry name" value="5'-nucleotidase (syn. UDP-sugar hydrolase), C-terminal domain"/>
    <property type="match status" value="1"/>
</dbReference>
<feature type="signal peptide" evidence="2">
    <location>
        <begin position="1"/>
        <end position="37"/>
    </location>
</feature>
<dbReference type="Pfam" id="PF02872">
    <property type="entry name" value="5_nucleotid_C"/>
    <property type="match status" value="1"/>
</dbReference>
<comment type="caution">
    <text evidence="7">The sequence shown here is derived from an EMBL/GenBank/DDBJ whole genome shotgun (WGS) entry which is preliminary data.</text>
</comment>
<evidence type="ECO:0000256" key="1">
    <source>
        <dbReference type="ARBA" id="ARBA00022729"/>
    </source>
</evidence>
<dbReference type="InterPro" id="IPR013783">
    <property type="entry name" value="Ig-like_fold"/>
</dbReference>
<dbReference type="InterPro" id="IPR036907">
    <property type="entry name" value="5'-Nucleotdase_C_sf"/>
</dbReference>
<reference evidence="7 8" key="1">
    <citation type="submission" date="2017-11" db="EMBL/GenBank/DDBJ databases">
        <title>Genomic Encyclopedia of Archaeal and Bacterial Type Strains, Phase II (KMG-II): From Individual Species to Whole Genera.</title>
        <authorList>
            <person name="Goeker M."/>
        </authorList>
    </citation>
    <scope>NUCLEOTIDE SEQUENCE [LARGE SCALE GENOMIC DNA]</scope>
    <source>
        <strain evidence="7 8">DSM 27393</strain>
    </source>
</reference>
<evidence type="ECO:0000259" key="4">
    <source>
        <dbReference type="Pfam" id="PF02872"/>
    </source>
</evidence>
<evidence type="ECO:0000313" key="7">
    <source>
        <dbReference type="EMBL" id="PJJ73441.1"/>
    </source>
</evidence>
<gene>
    <name evidence="7" type="ORF">CLV46_3033</name>
</gene>
<dbReference type="InterPro" id="IPR005135">
    <property type="entry name" value="Endo/exonuclease/phosphatase"/>
</dbReference>
<feature type="domain" description="5'-Nucleotidase C-terminal" evidence="4">
    <location>
        <begin position="937"/>
        <end position="1092"/>
    </location>
</feature>
<dbReference type="InterPro" id="IPR006179">
    <property type="entry name" value="5_nucleotidase/apyrase"/>
</dbReference>
<dbReference type="Gene3D" id="3.60.21.10">
    <property type="match status" value="1"/>
</dbReference>
<dbReference type="EMBL" id="PGFF01000001">
    <property type="protein sequence ID" value="PJJ73441.1"/>
    <property type="molecule type" value="Genomic_DNA"/>
</dbReference>
<dbReference type="GO" id="GO:0030288">
    <property type="term" value="C:outer membrane-bounded periplasmic space"/>
    <property type="evidence" value="ECO:0007669"/>
    <property type="project" value="TreeGrafter"/>
</dbReference>
<dbReference type="NCBIfam" id="NF033681">
    <property type="entry name" value="ExeM_NucH_DNase"/>
    <property type="match status" value="1"/>
</dbReference>
<organism evidence="7 8">
    <name type="scientific">Diaminobutyricimonas aerilata</name>
    <dbReference type="NCBI Taxonomy" id="1162967"/>
    <lineage>
        <taxon>Bacteria</taxon>
        <taxon>Bacillati</taxon>
        <taxon>Actinomycetota</taxon>
        <taxon>Actinomycetes</taxon>
        <taxon>Micrococcales</taxon>
        <taxon>Microbacteriaceae</taxon>
        <taxon>Diaminobutyricimonas</taxon>
    </lineage>
</organism>
<dbReference type="PANTHER" id="PTHR11575:SF24">
    <property type="entry name" value="5'-NUCLEOTIDASE"/>
    <property type="match status" value="1"/>
</dbReference>
<accession>A0A2M9CNG1</accession>
<dbReference type="Pfam" id="PF00149">
    <property type="entry name" value="Metallophos"/>
    <property type="match status" value="1"/>
</dbReference>
<dbReference type="InterPro" id="IPR008334">
    <property type="entry name" value="5'-Nucleotdase_C"/>
</dbReference>
<dbReference type="Pfam" id="PF16640">
    <property type="entry name" value="Big_3_5"/>
    <property type="match status" value="1"/>
</dbReference>
<dbReference type="Gene3D" id="2.60.40.10">
    <property type="entry name" value="Immunoglobulins"/>
    <property type="match status" value="1"/>
</dbReference>
<dbReference type="SUPFAM" id="SSF56219">
    <property type="entry name" value="DNase I-like"/>
    <property type="match status" value="1"/>
</dbReference>
<dbReference type="GO" id="GO:0008253">
    <property type="term" value="F:5'-nucleotidase activity"/>
    <property type="evidence" value="ECO:0007669"/>
    <property type="project" value="TreeGrafter"/>
</dbReference>